<evidence type="ECO:0000256" key="1">
    <source>
        <dbReference type="SAM" id="MobiDB-lite"/>
    </source>
</evidence>
<dbReference type="Proteomes" id="UP000053573">
    <property type="component" value="Unassembled WGS sequence"/>
</dbReference>
<comment type="caution">
    <text evidence="2">The sequence shown here is derived from an EMBL/GenBank/DDBJ whole genome shotgun (WGS) entry which is preliminary data.</text>
</comment>
<organism evidence="2 3">
    <name type="scientific">Blastomyces silverae</name>
    <dbReference type="NCBI Taxonomy" id="2060906"/>
    <lineage>
        <taxon>Eukaryota</taxon>
        <taxon>Fungi</taxon>
        <taxon>Dikarya</taxon>
        <taxon>Ascomycota</taxon>
        <taxon>Pezizomycotina</taxon>
        <taxon>Eurotiomycetes</taxon>
        <taxon>Eurotiomycetidae</taxon>
        <taxon>Onygenales</taxon>
        <taxon>Ajellomycetaceae</taxon>
        <taxon>Blastomyces</taxon>
    </lineage>
</organism>
<proteinExistence type="predicted"/>
<evidence type="ECO:0000313" key="2">
    <source>
        <dbReference type="EMBL" id="KLJ11863.1"/>
    </source>
</evidence>
<feature type="compositionally biased region" description="Basic and acidic residues" evidence="1">
    <location>
        <begin position="195"/>
        <end position="211"/>
    </location>
</feature>
<name>A0A0H1BL68_9EURO</name>
<sequence>MLFEITLNDGIPVLVRLLYHIPSHRPPNGPLSPTKLQRWILSRRMVYMSPGSGSWITQPMLRTPRYSWSSSSWRRSACYRPSRLGQSILLPRFAFRNGICYRPLPTSSNGESSGAIANSVEICVGPVASLEWWYRARELAGLISRLRSNQISQSCCTEGISMVTKHMRSRVSPVSEDTGEAAKVPEFRSGAPADADNRDDLTGDRQWCRSK</sequence>
<reference evidence="3" key="1">
    <citation type="journal article" date="2015" name="PLoS Genet.">
        <title>The dynamic genome and transcriptome of the human fungal pathogen Blastomyces and close relative Emmonsia.</title>
        <authorList>
            <person name="Munoz J.F."/>
            <person name="Gauthier G.M."/>
            <person name="Desjardins C.A."/>
            <person name="Gallo J.E."/>
            <person name="Holder J."/>
            <person name="Sullivan T.D."/>
            <person name="Marty A.J."/>
            <person name="Carmen J.C."/>
            <person name="Chen Z."/>
            <person name="Ding L."/>
            <person name="Gujja S."/>
            <person name="Magrini V."/>
            <person name="Misas E."/>
            <person name="Mitreva M."/>
            <person name="Priest M."/>
            <person name="Saif S."/>
            <person name="Whiston E.A."/>
            <person name="Young S."/>
            <person name="Zeng Q."/>
            <person name="Goldman W.E."/>
            <person name="Mardis E.R."/>
            <person name="Taylor J.W."/>
            <person name="McEwen J.G."/>
            <person name="Clay O.K."/>
            <person name="Klein B.S."/>
            <person name="Cuomo C.A."/>
        </authorList>
    </citation>
    <scope>NUCLEOTIDE SEQUENCE [LARGE SCALE GENOMIC DNA]</scope>
    <source>
        <strain evidence="3">UAMH 139</strain>
    </source>
</reference>
<evidence type="ECO:0000313" key="3">
    <source>
        <dbReference type="Proteomes" id="UP000053573"/>
    </source>
</evidence>
<feature type="region of interest" description="Disordered" evidence="1">
    <location>
        <begin position="168"/>
        <end position="211"/>
    </location>
</feature>
<protein>
    <submittedName>
        <fullName evidence="2">Uncharacterized protein</fullName>
    </submittedName>
</protein>
<keyword evidence="3" id="KW-1185">Reference proteome</keyword>
<gene>
    <name evidence="2" type="ORF">EMPG_12984</name>
</gene>
<dbReference type="AlphaFoldDB" id="A0A0H1BL68"/>
<dbReference type="EMBL" id="LDEV01001305">
    <property type="protein sequence ID" value="KLJ11863.1"/>
    <property type="molecule type" value="Genomic_DNA"/>
</dbReference>
<accession>A0A0H1BL68</accession>